<dbReference type="OrthoDB" id="3297477at2"/>
<proteinExistence type="predicted"/>
<feature type="transmembrane region" description="Helical" evidence="2">
    <location>
        <begin position="173"/>
        <end position="195"/>
    </location>
</feature>
<evidence type="ECO:0000256" key="2">
    <source>
        <dbReference type="SAM" id="Phobius"/>
    </source>
</evidence>
<organism evidence="3 4">
    <name type="scientific">Actinomyces bowdenii</name>
    <dbReference type="NCBI Taxonomy" id="131109"/>
    <lineage>
        <taxon>Bacteria</taxon>
        <taxon>Bacillati</taxon>
        <taxon>Actinomycetota</taxon>
        <taxon>Actinomycetes</taxon>
        <taxon>Actinomycetales</taxon>
        <taxon>Actinomycetaceae</taxon>
        <taxon>Actinomyces</taxon>
    </lineage>
</organism>
<gene>
    <name evidence="3" type="ORF">EII10_06485</name>
</gene>
<keyword evidence="2" id="KW-0812">Transmembrane</keyword>
<dbReference type="Proteomes" id="UP000271272">
    <property type="component" value="Unassembled WGS sequence"/>
</dbReference>
<protein>
    <submittedName>
        <fullName evidence="3">ABC transporter permease</fullName>
    </submittedName>
</protein>
<dbReference type="Pfam" id="PF12730">
    <property type="entry name" value="ABC2_membrane_4"/>
    <property type="match status" value="1"/>
</dbReference>
<dbReference type="PANTHER" id="PTHR37305">
    <property type="entry name" value="INTEGRAL MEMBRANE PROTEIN-RELATED"/>
    <property type="match status" value="1"/>
</dbReference>
<comment type="caution">
    <text evidence="3">The sequence shown here is derived from an EMBL/GenBank/DDBJ whole genome shotgun (WGS) entry which is preliminary data.</text>
</comment>
<feature type="transmembrane region" description="Helical" evidence="2">
    <location>
        <begin position="260"/>
        <end position="280"/>
    </location>
</feature>
<evidence type="ECO:0000313" key="3">
    <source>
        <dbReference type="EMBL" id="RRD29311.1"/>
    </source>
</evidence>
<keyword evidence="2" id="KW-1133">Transmembrane helix</keyword>
<dbReference type="GO" id="GO:0005886">
    <property type="term" value="C:plasma membrane"/>
    <property type="evidence" value="ECO:0007669"/>
    <property type="project" value="UniProtKB-SubCell"/>
</dbReference>
<feature type="transmembrane region" description="Helical" evidence="2">
    <location>
        <begin position="128"/>
        <end position="153"/>
    </location>
</feature>
<reference evidence="3 4" key="1">
    <citation type="submission" date="2018-11" db="EMBL/GenBank/DDBJ databases">
        <title>Genomes From Bacteria Associated with the Canine Oral Cavity: a Test Case for Automated Genome-Based Taxonomic Assignment.</title>
        <authorList>
            <person name="Coil D.A."/>
            <person name="Jospin G."/>
            <person name="Darling A.E."/>
            <person name="Wallis C."/>
            <person name="Davis I.J."/>
            <person name="Harris S."/>
            <person name="Eisen J.A."/>
            <person name="Holcombe L.J."/>
            <person name="O'Flynn C."/>
        </authorList>
    </citation>
    <scope>NUCLEOTIDE SEQUENCE [LARGE SCALE GENOMIC DNA]</scope>
    <source>
        <strain evidence="3 4">OH5050</strain>
    </source>
</reference>
<keyword evidence="4" id="KW-1185">Reference proteome</keyword>
<keyword evidence="2" id="KW-0472">Membrane</keyword>
<accession>A0A3P1V5B4</accession>
<feature type="transmembrane region" description="Helical" evidence="2">
    <location>
        <begin position="51"/>
        <end position="73"/>
    </location>
</feature>
<feature type="region of interest" description="Disordered" evidence="1">
    <location>
        <begin position="1"/>
        <end position="24"/>
    </location>
</feature>
<sequence length="285" mass="29770">MTTTTASPALTTAQAARPSRSLRRPAITGRQTFARAIAAEWAKIRSLSSTWITSSITVAITVLFGAGLAIAMSTSPETQAGAAEAVTSGATFGQIAVAVLAALTVTGEYSSGQIRSSLAAVPHRGRLLVAKAITVGTMAFALGLISTALSWAISAPFMDGHAGSLADAEYLGLFWGTGLAFALIALMSLGTGFLLRSTAGTITVMTVLLFVIDIPVRLMTMKWEWAVKVVEILPSAASLSVSDPLEYTSRWAQASVDHPVVLAAFLAWTLVPLALGWLAFSRRDA</sequence>
<evidence type="ECO:0000313" key="4">
    <source>
        <dbReference type="Proteomes" id="UP000271272"/>
    </source>
</evidence>
<dbReference type="AlphaFoldDB" id="A0A3P1V5B4"/>
<dbReference type="GO" id="GO:0140359">
    <property type="term" value="F:ABC-type transporter activity"/>
    <property type="evidence" value="ECO:0007669"/>
    <property type="project" value="InterPro"/>
</dbReference>
<dbReference type="PANTHER" id="PTHR37305:SF1">
    <property type="entry name" value="MEMBRANE PROTEIN"/>
    <property type="match status" value="1"/>
</dbReference>
<name>A0A3P1V5B4_9ACTO</name>
<evidence type="ECO:0000256" key="1">
    <source>
        <dbReference type="SAM" id="MobiDB-lite"/>
    </source>
</evidence>
<feature type="transmembrane region" description="Helical" evidence="2">
    <location>
        <begin position="202"/>
        <end position="220"/>
    </location>
</feature>
<dbReference type="EMBL" id="RQZC01000008">
    <property type="protein sequence ID" value="RRD29311.1"/>
    <property type="molecule type" value="Genomic_DNA"/>
</dbReference>
<feature type="compositionally biased region" description="Low complexity" evidence="1">
    <location>
        <begin position="1"/>
        <end position="19"/>
    </location>
</feature>
<feature type="transmembrane region" description="Helical" evidence="2">
    <location>
        <begin position="85"/>
        <end position="107"/>
    </location>
</feature>
<dbReference type="RefSeq" id="WP_124933693.1">
    <property type="nucleotide sequence ID" value="NZ_RQZC01000008.1"/>
</dbReference>